<comment type="caution">
    <text evidence="1">The sequence shown here is derived from an EMBL/GenBank/DDBJ whole genome shotgun (WGS) entry which is preliminary data.</text>
</comment>
<dbReference type="Proteomes" id="UP000769157">
    <property type="component" value="Unassembled WGS sequence"/>
</dbReference>
<dbReference type="RefSeq" id="XP_046059191.1">
    <property type="nucleotide sequence ID" value="XM_046207538.1"/>
</dbReference>
<accession>A0A9P8NYU9</accession>
<reference evidence="1" key="1">
    <citation type="journal article" date="2021" name="Open Biol.">
        <title>Shared evolutionary footprints suggest mitochondrial oxidative damage underlies multiple complex I losses in fungi.</title>
        <authorList>
            <person name="Schikora-Tamarit M.A."/>
            <person name="Marcet-Houben M."/>
            <person name="Nosek J."/>
            <person name="Gabaldon T."/>
        </authorList>
    </citation>
    <scope>NUCLEOTIDE SEQUENCE</scope>
    <source>
        <strain evidence="1">CBS6075</strain>
    </source>
</reference>
<dbReference type="EMBL" id="JAEUBE010000414">
    <property type="protein sequence ID" value="KAH3662087.1"/>
    <property type="molecule type" value="Genomic_DNA"/>
</dbReference>
<evidence type="ECO:0000313" key="2">
    <source>
        <dbReference type="Proteomes" id="UP000769157"/>
    </source>
</evidence>
<gene>
    <name evidence="1" type="ORF">OGAPHI_006268</name>
</gene>
<sequence>MNTRITKKVFVDSYTTNMDGTQTLHRLPDYQDVEDSQELFWYKKTLAPKQNLPSVYNHGDAVSYPVSFQFPVDSQLLPSSCDFHGQDGVGHGSVSTEYFIKVVVTLANSDPVVAFFPISFQCDSDHVTPILTSSKQSMWFEQSMKRKVMCAGSLVANPLAASAKHAFKLGRYFSGPKKSQSVAQLASDIMLTVSLNTVGYLNLDSNIQQLGDLLIATPQTHEYAVDGVSTGLGEFAITNVRLSIVSQMTLKIGHDRVCNPGTPVELLKLGFRPGTEPRFDVAEFSERNGMLYHEIPLSAVLPARSLIDSLPRPFVPNISIGKYFCNRTQICVSVTLKNTNASKKGINMFRFAHDIVIGSSEKLAPNYDSIEHAPAPPYTCVQPMVAPPVYTENV</sequence>
<proteinExistence type="predicted"/>
<evidence type="ECO:0000313" key="1">
    <source>
        <dbReference type="EMBL" id="KAH3662087.1"/>
    </source>
</evidence>
<keyword evidence="2" id="KW-1185">Reference proteome</keyword>
<dbReference type="OrthoDB" id="3988459at2759"/>
<organism evidence="1 2">
    <name type="scientific">Ogataea philodendri</name>
    <dbReference type="NCBI Taxonomy" id="1378263"/>
    <lineage>
        <taxon>Eukaryota</taxon>
        <taxon>Fungi</taxon>
        <taxon>Dikarya</taxon>
        <taxon>Ascomycota</taxon>
        <taxon>Saccharomycotina</taxon>
        <taxon>Pichiomycetes</taxon>
        <taxon>Pichiales</taxon>
        <taxon>Pichiaceae</taxon>
        <taxon>Ogataea</taxon>
    </lineage>
</organism>
<dbReference type="AlphaFoldDB" id="A0A9P8NYU9"/>
<protein>
    <submittedName>
        <fullName evidence="1">Uncharacterized protein</fullName>
    </submittedName>
</protein>
<dbReference type="GeneID" id="70238232"/>
<reference evidence="1" key="2">
    <citation type="submission" date="2021-01" db="EMBL/GenBank/DDBJ databases">
        <authorList>
            <person name="Schikora-Tamarit M.A."/>
        </authorList>
    </citation>
    <scope>NUCLEOTIDE SEQUENCE</scope>
    <source>
        <strain evidence="1">CBS6075</strain>
    </source>
</reference>
<name>A0A9P8NYU9_9ASCO</name>